<accession>A0ABY5YFA2</accession>
<organism evidence="1 2">
    <name type="scientific">Deinococcus rubellus</name>
    <dbReference type="NCBI Taxonomy" id="1889240"/>
    <lineage>
        <taxon>Bacteria</taxon>
        <taxon>Thermotogati</taxon>
        <taxon>Deinococcota</taxon>
        <taxon>Deinococci</taxon>
        <taxon>Deinococcales</taxon>
        <taxon>Deinococcaceae</taxon>
        <taxon>Deinococcus</taxon>
    </lineage>
</organism>
<sequence length="122" mass="13100">MQTSANIPTYSALADTIGMLNVNVICDQADGPYTLELTSPPSQLVPGSLNGTLSLQLLTDSQTPLKLLLINAAKSLAGENGLVYRGNQQLQFAVLIPGNQWTVQGNLSENLKFQLLTSNDKR</sequence>
<dbReference type="Proteomes" id="UP001060261">
    <property type="component" value="Chromosome"/>
</dbReference>
<proteinExistence type="predicted"/>
<gene>
    <name evidence="1" type="ORF">N0D28_13610</name>
</gene>
<keyword evidence="2" id="KW-1185">Reference proteome</keyword>
<name>A0ABY5YFA2_9DEIO</name>
<protein>
    <submittedName>
        <fullName evidence="1">Uncharacterized protein</fullName>
    </submittedName>
</protein>
<evidence type="ECO:0000313" key="2">
    <source>
        <dbReference type="Proteomes" id="UP001060261"/>
    </source>
</evidence>
<dbReference type="EMBL" id="CP104213">
    <property type="protein sequence ID" value="UWX63752.1"/>
    <property type="molecule type" value="Genomic_DNA"/>
</dbReference>
<evidence type="ECO:0000313" key="1">
    <source>
        <dbReference type="EMBL" id="UWX63752.1"/>
    </source>
</evidence>
<reference evidence="1" key="1">
    <citation type="submission" date="2022-09" db="EMBL/GenBank/DDBJ databases">
        <title>genome sequence of Deinococcus rubellus.</title>
        <authorList>
            <person name="Srinivasan S."/>
        </authorList>
    </citation>
    <scope>NUCLEOTIDE SEQUENCE</scope>
    <source>
        <strain evidence="1">Ant6</strain>
    </source>
</reference>
<dbReference type="RefSeq" id="WP_260560032.1">
    <property type="nucleotide sequence ID" value="NZ_BAABEC010000074.1"/>
</dbReference>